<feature type="non-terminal residue" evidence="10">
    <location>
        <position position="1"/>
    </location>
</feature>
<feature type="domain" description="C2H2-type" evidence="9">
    <location>
        <begin position="91"/>
        <end position="120"/>
    </location>
</feature>
<feature type="domain" description="C2H2-type" evidence="9">
    <location>
        <begin position="169"/>
        <end position="198"/>
    </location>
</feature>
<keyword evidence="2" id="KW-0479">Metal-binding</keyword>
<dbReference type="GO" id="GO:0008270">
    <property type="term" value="F:zinc ion binding"/>
    <property type="evidence" value="ECO:0007669"/>
    <property type="project" value="UniProtKB-KW"/>
</dbReference>
<feature type="non-terminal residue" evidence="10">
    <location>
        <position position="262"/>
    </location>
</feature>
<evidence type="ECO:0000256" key="3">
    <source>
        <dbReference type="ARBA" id="ARBA00022737"/>
    </source>
</evidence>
<dbReference type="STRING" id="104452.A0A0L7K3U8"/>
<dbReference type="Gene3D" id="3.30.160.60">
    <property type="entry name" value="Classic Zinc Finger"/>
    <property type="match status" value="1"/>
</dbReference>
<evidence type="ECO:0000256" key="7">
    <source>
        <dbReference type="PROSITE-ProRule" id="PRU00042"/>
    </source>
</evidence>
<evidence type="ECO:0000256" key="4">
    <source>
        <dbReference type="ARBA" id="ARBA00022771"/>
    </source>
</evidence>
<sequence length="262" mass="29517">QELLGSHPDPPQSSPELFATPELVPVEKVDDVGPSSQGSMPDLNPQPEVNAEFPKLPDLEAEGNESELKNEVNTSDVKHSPGEESPRKHKLKCPYCDKKYSSKQAKSMHIKVRIHVVNTPDVKHSPSEESPRKHKLKCPYCDKKYSSKQAKSMHIKHSPSEESPRKHKLKCPYCDKKYSSKQAKSMHIKVRIHVVNTPDVKHSPGEESPRKHKLKCPYCDKKYSIKQAKSKGERGGILTLPVPNRIFVLGSILFTTSDAVRY</sequence>
<keyword evidence="6" id="KW-0539">Nucleus</keyword>
<feature type="region of interest" description="Disordered" evidence="8">
    <location>
        <begin position="1"/>
        <end position="90"/>
    </location>
</feature>
<dbReference type="Proteomes" id="UP000037510">
    <property type="component" value="Unassembled WGS sequence"/>
</dbReference>
<evidence type="ECO:0000256" key="8">
    <source>
        <dbReference type="SAM" id="MobiDB-lite"/>
    </source>
</evidence>
<dbReference type="AlphaFoldDB" id="A0A0L7K3U8"/>
<name>A0A0L7K3U8_OPEBR</name>
<keyword evidence="4 7" id="KW-0863">Zinc-finger</keyword>
<evidence type="ECO:0000256" key="2">
    <source>
        <dbReference type="ARBA" id="ARBA00022723"/>
    </source>
</evidence>
<keyword evidence="5" id="KW-0862">Zinc</keyword>
<feature type="region of interest" description="Disordered" evidence="8">
    <location>
        <begin position="149"/>
        <end position="168"/>
    </location>
</feature>
<accession>A0A0L7K3U8</accession>
<keyword evidence="11" id="KW-1185">Reference proteome</keyword>
<dbReference type="InterPro" id="IPR050888">
    <property type="entry name" value="ZnF_C2H2-type_TF"/>
</dbReference>
<comment type="caution">
    <text evidence="10">The sequence shown here is derived from an EMBL/GenBank/DDBJ whole genome shotgun (WGS) entry which is preliminary data.</text>
</comment>
<dbReference type="EMBL" id="JTDY01012007">
    <property type="protein sequence ID" value="KOB52349.1"/>
    <property type="molecule type" value="Genomic_DNA"/>
</dbReference>
<proteinExistence type="predicted"/>
<dbReference type="GO" id="GO:0005634">
    <property type="term" value="C:nucleus"/>
    <property type="evidence" value="ECO:0007669"/>
    <property type="project" value="UniProtKB-SubCell"/>
</dbReference>
<evidence type="ECO:0000313" key="11">
    <source>
        <dbReference type="Proteomes" id="UP000037510"/>
    </source>
</evidence>
<feature type="compositionally biased region" description="Basic and acidic residues" evidence="8">
    <location>
        <begin position="66"/>
        <end position="86"/>
    </location>
</feature>
<dbReference type="PROSITE" id="PS50157">
    <property type="entry name" value="ZINC_FINGER_C2H2_2"/>
    <property type="match status" value="2"/>
</dbReference>
<dbReference type="InterPro" id="IPR013087">
    <property type="entry name" value="Znf_C2H2_type"/>
</dbReference>
<evidence type="ECO:0000256" key="5">
    <source>
        <dbReference type="ARBA" id="ARBA00022833"/>
    </source>
</evidence>
<gene>
    <name evidence="10" type="ORF">OBRU01_26056</name>
</gene>
<evidence type="ECO:0000313" key="10">
    <source>
        <dbReference type="EMBL" id="KOB52349.1"/>
    </source>
</evidence>
<dbReference type="PROSITE" id="PS00028">
    <property type="entry name" value="ZINC_FINGER_C2H2_1"/>
    <property type="match status" value="2"/>
</dbReference>
<keyword evidence="3" id="KW-0677">Repeat</keyword>
<protein>
    <submittedName>
        <fullName evidence="10">Putative c2h2-type zn-finger protein</fullName>
    </submittedName>
</protein>
<evidence type="ECO:0000256" key="6">
    <source>
        <dbReference type="ARBA" id="ARBA00023242"/>
    </source>
</evidence>
<evidence type="ECO:0000256" key="1">
    <source>
        <dbReference type="ARBA" id="ARBA00004123"/>
    </source>
</evidence>
<reference evidence="10 11" key="1">
    <citation type="journal article" date="2015" name="Genome Biol. Evol.">
        <title>The genome of winter moth (Operophtera brumata) provides a genomic perspective on sexual dimorphism and phenology.</title>
        <authorList>
            <person name="Derks M.F."/>
            <person name="Smit S."/>
            <person name="Salis L."/>
            <person name="Schijlen E."/>
            <person name="Bossers A."/>
            <person name="Mateman C."/>
            <person name="Pijl A.S."/>
            <person name="de Ridder D."/>
            <person name="Groenen M.A."/>
            <person name="Visser M.E."/>
            <person name="Megens H.J."/>
        </authorList>
    </citation>
    <scope>NUCLEOTIDE SEQUENCE [LARGE SCALE GENOMIC DNA]</scope>
    <source>
        <strain evidence="10">WM2013NL</strain>
        <tissue evidence="10">Head and thorax</tissue>
    </source>
</reference>
<organism evidence="10 11">
    <name type="scientific">Operophtera brumata</name>
    <name type="common">Winter moth</name>
    <name type="synonym">Phalaena brumata</name>
    <dbReference type="NCBI Taxonomy" id="104452"/>
    <lineage>
        <taxon>Eukaryota</taxon>
        <taxon>Metazoa</taxon>
        <taxon>Ecdysozoa</taxon>
        <taxon>Arthropoda</taxon>
        <taxon>Hexapoda</taxon>
        <taxon>Insecta</taxon>
        <taxon>Pterygota</taxon>
        <taxon>Neoptera</taxon>
        <taxon>Endopterygota</taxon>
        <taxon>Lepidoptera</taxon>
        <taxon>Glossata</taxon>
        <taxon>Ditrysia</taxon>
        <taxon>Geometroidea</taxon>
        <taxon>Geometridae</taxon>
        <taxon>Larentiinae</taxon>
        <taxon>Operophtera</taxon>
    </lineage>
</organism>
<evidence type="ECO:0000259" key="9">
    <source>
        <dbReference type="PROSITE" id="PS50157"/>
    </source>
</evidence>
<dbReference type="SMART" id="SM00355">
    <property type="entry name" value="ZnF_C2H2"/>
    <property type="match status" value="3"/>
</dbReference>
<comment type="subcellular location">
    <subcellularLocation>
        <location evidence="1">Nucleus</location>
    </subcellularLocation>
</comment>
<dbReference type="PANTHER" id="PTHR24406">
    <property type="entry name" value="TRANSCRIPTIONAL REPRESSOR CTCFL-RELATED"/>
    <property type="match status" value="1"/>
</dbReference>